<proteinExistence type="predicted"/>
<dbReference type="SMART" id="SM00563">
    <property type="entry name" value="PlsC"/>
    <property type="match status" value="1"/>
</dbReference>
<reference evidence="4 5" key="1">
    <citation type="submission" date="2018-03" db="EMBL/GenBank/DDBJ databases">
        <title>Genome assembly of novel Miniimonas species PCH200.</title>
        <authorList>
            <person name="Thakur V."/>
            <person name="Kumar V."/>
            <person name="Singh D."/>
        </authorList>
    </citation>
    <scope>NUCLEOTIDE SEQUENCE [LARGE SCALE GENOMIC DNA]</scope>
    <source>
        <strain evidence="4 5">PCH200</strain>
    </source>
</reference>
<dbReference type="OrthoDB" id="9806008at2"/>
<dbReference type="PANTHER" id="PTHR10434">
    <property type="entry name" value="1-ACYL-SN-GLYCEROL-3-PHOSPHATE ACYLTRANSFERASE"/>
    <property type="match status" value="1"/>
</dbReference>
<dbReference type="RefSeq" id="WP_109227782.1">
    <property type="nucleotide sequence ID" value="NZ_PYHR01000002.1"/>
</dbReference>
<gene>
    <name evidence="4" type="ORF">C8046_00350</name>
</gene>
<sequence length="237" mass="25685">MASTTRTTSASYRFIAGLIRPFLRLISKRTWYGVENLDRSEGFIVAANHVSTLDPLTTAHVLYNNGAPPRIMAKAELFKVPIFGALLRSSGQIPVHRNSRNAAESLDGARAALAAGECVMIFPEGTLTLDPEGWPMVARTGVARLALSTRAPVLPLAQWGASAILPRQSFVLRLFPRKRVLAIVGPPVELSDLHGRQDSAALVEATARIMAAITSQLAELRGEEPPTEPFDRRRAGV</sequence>
<feature type="domain" description="Phospholipid/glycerol acyltransferase" evidence="3">
    <location>
        <begin position="43"/>
        <end position="161"/>
    </location>
</feature>
<dbReference type="EMBL" id="PYHR01000002">
    <property type="protein sequence ID" value="PWD49399.1"/>
    <property type="molecule type" value="Genomic_DNA"/>
</dbReference>
<keyword evidence="1" id="KW-0808">Transferase</keyword>
<evidence type="ECO:0000259" key="3">
    <source>
        <dbReference type="SMART" id="SM00563"/>
    </source>
</evidence>
<evidence type="ECO:0000313" key="4">
    <source>
        <dbReference type="EMBL" id="PWD49399.1"/>
    </source>
</evidence>
<dbReference type="GO" id="GO:0005886">
    <property type="term" value="C:plasma membrane"/>
    <property type="evidence" value="ECO:0007669"/>
    <property type="project" value="TreeGrafter"/>
</dbReference>
<accession>A0A2U1ZQX7</accession>
<dbReference type="SUPFAM" id="SSF69593">
    <property type="entry name" value="Glycerol-3-phosphate (1)-acyltransferase"/>
    <property type="match status" value="1"/>
</dbReference>
<evidence type="ECO:0000256" key="1">
    <source>
        <dbReference type="ARBA" id="ARBA00022679"/>
    </source>
</evidence>
<dbReference type="PANTHER" id="PTHR10434:SF55">
    <property type="entry name" value="POSSIBLE ACYLTRANSFERASE"/>
    <property type="match status" value="1"/>
</dbReference>
<dbReference type="Proteomes" id="UP000245166">
    <property type="component" value="Unassembled WGS sequence"/>
</dbReference>
<dbReference type="Pfam" id="PF01553">
    <property type="entry name" value="Acyltransferase"/>
    <property type="match status" value="1"/>
</dbReference>
<keyword evidence="5" id="KW-1185">Reference proteome</keyword>
<organism evidence="4 5">
    <name type="scientific">Serinibacter arcticus</name>
    <dbReference type="NCBI Taxonomy" id="1655435"/>
    <lineage>
        <taxon>Bacteria</taxon>
        <taxon>Bacillati</taxon>
        <taxon>Actinomycetota</taxon>
        <taxon>Actinomycetes</taxon>
        <taxon>Micrococcales</taxon>
        <taxon>Beutenbergiaceae</taxon>
        <taxon>Serinibacter</taxon>
    </lineage>
</organism>
<dbReference type="GO" id="GO:0003841">
    <property type="term" value="F:1-acylglycerol-3-phosphate O-acyltransferase activity"/>
    <property type="evidence" value="ECO:0007669"/>
    <property type="project" value="TreeGrafter"/>
</dbReference>
<dbReference type="GO" id="GO:0006654">
    <property type="term" value="P:phosphatidic acid biosynthetic process"/>
    <property type="evidence" value="ECO:0007669"/>
    <property type="project" value="TreeGrafter"/>
</dbReference>
<name>A0A2U1ZQX7_9MICO</name>
<protein>
    <submittedName>
        <fullName evidence="4">1-acyl-sn-glycerol-3-phosphate acyltransferase</fullName>
    </submittedName>
</protein>
<dbReference type="AlphaFoldDB" id="A0A2U1ZQX7"/>
<evidence type="ECO:0000256" key="2">
    <source>
        <dbReference type="ARBA" id="ARBA00023315"/>
    </source>
</evidence>
<keyword evidence="2 4" id="KW-0012">Acyltransferase</keyword>
<evidence type="ECO:0000313" key="5">
    <source>
        <dbReference type="Proteomes" id="UP000245166"/>
    </source>
</evidence>
<comment type="caution">
    <text evidence="4">The sequence shown here is derived from an EMBL/GenBank/DDBJ whole genome shotgun (WGS) entry which is preliminary data.</text>
</comment>
<dbReference type="InterPro" id="IPR002123">
    <property type="entry name" value="Plipid/glycerol_acylTrfase"/>
</dbReference>
<dbReference type="CDD" id="cd07989">
    <property type="entry name" value="LPLAT_AGPAT-like"/>
    <property type="match status" value="1"/>
</dbReference>